<evidence type="ECO:0000259" key="3">
    <source>
        <dbReference type="Pfam" id="PF25787"/>
    </source>
</evidence>
<dbReference type="Pfam" id="PF25787">
    <property type="entry name" value="HTH_SB"/>
    <property type="match status" value="1"/>
</dbReference>
<dbReference type="Gene3D" id="1.10.10.10">
    <property type="entry name" value="Winged helix-like DNA-binding domain superfamily/Winged helix DNA-binding domain"/>
    <property type="match status" value="1"/>
</dbReference>
<evidence type="ECO:0000256" key="1">
    <source>
        <dbReference type="SAM" id="MobiDB-lite"/>
    </source>
</evidence>
<feature type="region of interest" description="Disordered" evidence="1">
    <location>
        <begin position="49"/>
        <end position="79"/>
    </location>
</feature>
<evidence type="ECO:0000259" key="2">
    <source>
        <dbReference type="Pfam" id="PF01498"/>
    </source>
</evidence>
<dbReference type="GO" id="GO:0015074">
    <property type="term" value="P:DNA integration"/>
    <property type="evidence" value="ECO:0007669"/>
    <property type="project" value="InterPro"/>
</dbReference>
<dbReference type="InterPro" id="IPR002492">
    <property type="entry name" value="Transposase_Tc1-like"/>
</dbReference>
<feature type="domain" description="Transposase Tc1-like" evidence="2">
    <location>
        <begin position="91"/>
        <end position="134"/>
    </location>
</feature>
<dbReference type="GO" id="GO:0006313">
    <property type="term" value="P:DNA transposition"/>
    <property type="evidence" value="ECO:0007669"/>
    <property type="project" value="InterPro"/>
</dbReference>
<dbReference type="InterPro" id="IPR057667">
    <property type="entry name" value="HTH_SB"/>
</dbReference>
<protein>
    <submittedName>
        <fullName evidence="4">Uncharacterized protein</fullName>
    </submittedName>
</protein>
<accession>A0A2D4G565</accession>
<name>A0A2D4G565_MICCO</name>
<dbReference type="GO" id="GO:0003677">
    <property type="term" value="F:DNA binding"/>
    <property type="evidence" value="ECO:0007669"/>
    <property type="project" value="InterPro"/>
</dbReference>
<proteinExistence type="predicted"/>
<feature type="compositionally biased region" description="Polar residues" evidence="1">
    <location>
        <begin position="49"/>
        <end position="72"/>
    </location>
</feature>
<organism evidence="4">
    <name type="scientific">Micrurus corallinus</name>
    <name type="common">Brazilian coral snake</name>
    <dbReference type="NCBI Taxonomy" id="54390"/>
    <lineage>
        <taxon>Eukaryota</taxon>
        <taxon>Metazoa</taxon>
        <taxon>Chordata</taxon>
        <taxon>Craniata</taxon>
        <taxon>Vertebrata</taxon>
        <taxon>Euteleostomi</taxon>
        <taxon>Lepidosauria</taxon>
        <taxon>Squamata</taxon>
        <taxon>Bifurcata</taxon>
        <taxon>Unidentata</taxon>
        <taxon>Episquamata</taxon>
        <taxon>Toxicofera</taxon>
        <taxon>Serpentes</taxon>
        <taxon>Colubroidea</taxon>
        <taxon>Elapidae</taxon>
        <taxon>Elapinae</taxon>
        <taxon>Micrurus</taxon>
    </lineage>
</organism>
<reference evidence="4" key="2">
    <citation type="submission" date="2017-11" db="EMBL/GenBank/DDBJ databases">
        <title>Coralsnake Venomics: Analyses of Venom Gland Transcriptomes and Proteomes of Six Brazilian Taxa.</title>
        <authorList>
            <person name="Aird S.D."/>
            <person name="Jorge da Silva N."/>
            <person name="Qiu L."/>
            <person name="Villar-Briones A."/>
            <person name="Aparecida-Saddi V."/>
            <person name="Campos-Telles M.P."/>
            <person name="Grau M."/>
            <person name="Mikheyev A.S."/>
        </authorList>
    </citation>
    <scope>NUCLEOTIDE SEQUENCE</scope>
    <source>
        <tissue evidence="4">Venom_gland</tissue>
    </source>
</reference>
<dbReference type="Pfam" id="PF01498">
    <property type="entry name" value="HTH_Tnp_Tc3_2"/>
    <property type="match status" value="1"/>
</dbReference>
<dbReference type="InterPro" id="IPR036388">
    <property type="entry name" value="WH-like_DNA-bd_sf"/>
</dbReference>
<sequence length="146" mass="16676">MRSKELPAEIRDSIITRHRSGEGYNKISAVQKVPKSTMASITLKWKTFGTDTSNSWMPSQTEQSGEKSLSNRGDQEPDGCSELDLVWRWESSQKTTITATLHQSGLYSRVARWKPFLSAKHMKARLEFAKKHLKDSLDYEEQNSLV</sequence>
<reference evidence="4" key="1">
    <citation type="submission" date="2017-07" db="EMBL/GenBank/DDBJ databases">
        <authorList>
            <person name="Mikheyev A."/>
            <person name="Grau M."/>
        </authorList>
    </citation>
    <scope>NUCLEOTIDE SEQUENCE</scope>
    <source>
        <tissue evidence="4">Venom_gland</tissue>
    </source>
</reference>
<evidence type="ECO:0000313" key="4">
    <source>
        <dbReference type="EMBL" id="LAA54868.1"/>
    </source>
</evidence>
<dbReference type="EMBL" id="IACJ01105187">
    <property type="protein sequence ID" value="LAA54868.1"/>
    <property type="molecule type" value="Transcribed_RNA"/>
</dbReference>
<dbReference type="AlphaFoldDB" id="A0A2D4G565"/>
<feature type="domain" description="Sleeping Beauty transposase HTH" evidence="3">
    <location>
        <begin position="1"/>
        <end position="50"/>
    </location>
</feature>